<evidence type="ECO:0000259" key="4">
    <source>
        <dbReference type="PROSITE" id="PS50144"/>
    </source>
</evidence>
<dbReference type="SUPFAM" id="SSF49599">
    <property type="entry name" value="TRAF domain-like"/>
    <property type="match status" value="1"/>
</dbReference>
<dbReference type="CDD" id="cd14733">
    <property type="entry name" value="BACK"/>
    <property type="match status" value="1"/>
</dbReference>
<dbReference type="InterPro" id="IPR011333">
    <property type="entry name" value="SKP1/BTB/POZ_sf"/>
</dbReference>
<dbReference type="InterPro" id="IPR008974">
    <property type="entry name" value="TRAF-like"/>
</dbReference>
<dbReference type="CDD" id="cd00121">
    <property type="entry name" value="MATH"/>
    <property type="match status" value="1"/>
</dbReference>
<dbReference type="Gene3D" id="2.60.210.10">
    <property type="entry name" value="Apoptosis, Tumor Necrosis Factor Receptor Associated Protein 2, Chain A"/>
    <property type="match status" value="1"/>
</dbReference>
<dbReference type="EnsemblPlants" id="PNT68451">
    <property type="protein sequence ID" value="PNT68451"/>
    <property type="gene ID" value="BRADI_3g40741v3"/>
</dbReference>
<feature type="domain" description="MATH" evidence="4">
    <location>
        <begin position="7"/>
        <end position="137"/>
    </location>
</feature>
<evidence type="ECO:0000259" key="3">
    <source>
        <dbReference type="PROSITE" id="PS50097"/>
    </source>
</evidence>
<name>A0A2K2D2F6_BRADI</name>
<dbReference type="InterPro" id="IPR045005">
    <property type="entry name" value="BPM1-6"/>
</dbReference>
<dbReference type="Gene3D" id="3.30.710.10">
    <property type="entry name" value="Potassium Channel Kv1.1, Chain A"/>
    <property type="match status" value="1"/>
</dbReference>
<gene>
    <name evidence="5" type="ORF">BRADI_3g40741v3</name>
</gene>
<dbReference type="InterPro" id="IPR056423">
    <property type="entry name" value="BACK_BPM_SPOP"/>
</dbReference>
<protein>
    <recommendedName>
        <fullName evidence="8">BTB domain-containing protein</fullName>
    </recommendedName>
</protein>
<sequence>MRTTIVDSSVVQLTIDYEQAKKLPIGKELRSDAFSVGGHLWRIDCYPHGDSEDDKGEYLSVYLTHMSNTTSVNVLSDIFLMDRDGKPSSEYAERFIQAYKVEDGGSYTFWGWPKFVQGTTLEKEYVAEGSITIVCAIMVINEHPIPVPPSDIGTHLGSLLDHTDGTDVAFIVDGETFHAHRAVLAACSPVFRAELFGSMAEATNALHHNCPELKDRCIGFFVGEENFRKVVFTEGYGSLLLKFPSVTAELRKRVGS</sequence>
<dbReference type="Proteomes" id="UP000008810">
    <property type="component" value="Chromosome 3"/>
</dbReference>
<dbReference type="Pfam" id="PF24570">
    <property type="entry name" value="BACK_BPM_SPOP"/>
    <property type="match status" value="1"/>
</dbReference>
<reference evidence="5 6" key="1">
    <citation type="journal article" date="2010" name="Nature">
        <title>Genome sequencing and analysis of the model grass Brachypodium distachyon.</title>
        <authorList>
            <consortium name="International Brachypodium Initiative"/>
        </authorList>
    </citation>
    <scope>NUCLEOTIDE SEQUENCE [LARGE SCALE GENOMIC DNA]</scope>
    <source>
        <strain evidence="5 6">Bd21</strain>
    </source>
</reference>
<dbReference type="EMBL" id="CM000882">
    <property type="protein sequence ID" value="PNT68451.1"/>
    <property type="molecule type" value="Genomic_DNA"/>
</dbReference>
<dbReference type="InterPro" id="IPR000210">
    <property type="entry name" value="BTB/POZ_dom"/>
</dbReference>
<dbReference type="SUPFAM" id="SSF54695">
    <property type="entry name" value="POZ domain"/>
    <property type="match status" value="1"/>
</dbReference>
<dbReference type="Pfam" id="PF00651">
    <property type="entry name" value="BTB"/>
    <property type="match status" value="1"/>
</dbReference>
<keyword evidence="7" id="KW-1185">Reference proteome</keyword>
<dbReference type="InParanoid" id="A0A2K2D2F6"/>
<evidence type="ECO:0000256" key="1">
    <source>
        <dbReference type="ARBA" id="ARBA00004906"/>
    </source>
</evidence>
<dbReference type="Gramene" id="PNT68451">
    <property type="protein sequence ID" value="PNT68451"/>
    <property type="gene ID" value="BRADI_3g40741v3"/>
</dbReference>
<evidence type="ECO:0008006" key="8">
    <source>
        <dbReference type="Google" id="ProtNLM"/>
    </source>
</evidence>
<dbReference type="PROSITE" id="PS50097">
    <property type="entry name" value="BTB"/>
    <property type="match status" value="1"/>
</dbReference>
<dbReference type="Pfam" id="PF22486">
    <property type="entry name" value="MATH_2"/>
    <property type="match status" value="1"/>
</dbReference>
<accession>A0A2K2D2F6</accession>
<dbReference type="AlphaFoldDB" id="A0A2K2D2F6"/>
<evidence type="ECO:0000313" key="6">
    <source>
        <dbReference type="EnsemblPlants" id="PNT68451"/>
    </source>
</evidence>
<organism evidence="5">
    <name type="scientific">Brachypodium distachyon</name>
    <name type="common">Purple false brome</name>
    <name type="synonym">Trachynia distachya</name>
    <dbReference type="NCBI Taxonomy" id="15368"/>
    <lineage>
        <taxon>Eukaryota</taxon>
        <taxon>Viridiplantae</taxon>
        <taxon>Streptophyta</taxon>
        <taxon>Embryophyta</taxon>
        <taxon>Tracheophyta</taxon>
        <taxon>Spermatophyta</taxon>
        <taxon>Magnoliopsida</taxon>
        <taxon>Liliopsida</taxon>
        <taxon>Poales</taxon>
        <taxon>Poaceae</taxon>
        <taxon>BOP clade</taxon>
        <taxon>Pooideae</taxon>
        <taxon>Stipodae</taxon>
        <taxon>Brachypodieae</taxon>
        <taxon>Brachypodium</taxon>
    </lineage>
</organism>
<dbReference type="PROSITE" id="PS50144">
    <property type="entry name" value="MATH"/>
    <property type="match status" value="1"/>
</dbReference>
<dbReference type="PANTHER" id="PTHR26379">
    <property type="entry name" value="BTB/POZ AND MATH DOMAIN-CONTAINING PROTEIN 1"/>
    <property type="match status" value="1"/>
</dbReference>
<evidence type="ECO:0000313" key="7">
    <source>
        <dbReference type="Proteomes" id="UP000008810"/>
    </source>
</evidence>
<comment type="similarity">
    <text evidence="2">Belongs to the Tdpoz family.</text>
</comment>
<proteinExistence type="inferred from homology"/>
<evidence type="ECO:0000256" key="2">
    <source>
        <dbReference type="ARBA" id="ARBA00010846"/>
    </source>
</evidence>
<feature type="domain" description="BTB" evidence="3">
    <location>
        <begin position="166"/>
        <end position="231"/>
    </location>
</feature>
<dbReference type="GO" id="GO:0016567">
    <property type="term" value="P:protein ubiquitination"/>
    <property type="evidence" value="ECO:0007669"/>
    <property type="project" value="InterPro"/>
</dbReference>
<dbReference type="OrthoDB" id="10261408at2759"/>
<comment type="pathway">
    <text evidence="1">Protein modification; protein ubiquitination.</text>
</comment>
<reference evidence="6" key="3">
    <citation type="submission" date="2018-08" db="UniProtKB">
        <authorList>
            <consortium name="EnsemblPlants"/>
        </authorList>
    </citation>
    <scope>IDENTIFICATION</scope>
    <source>
        <strain evidence="6">cv. Bd21</strain>
    </source>
</reference>
<evidence type="ECO:0000313" key="5">
    <source>
        <dbReference type="EMBL" id="PNT68451.1"/>
    </source>
</evidence>
<reference evidence="5" key="2">
    <citation type="submission" date="2017-06" db="EMBL/GenBank/DDBJ databases">
        <title>WGS assembly of Brachypodium distachyon.</title>
        <authorList>
            <consortium name="The International Brachypodium Initiative"/>
            <person name="Lucas S."/>
            <person name="Harmon-Smith M."/>
            <person name="Lail K."/>
            <person name="Tice H."/>
            <person name="Grimwood J."/>
            <person name="Bruce D."/>
            <person name="Barry K."/>
            <person name="Shu S."/>
            <person name="Lindquist E."/>
            <person name="Wang M."/>
            <person name="Pitluck S."/>
            <person name="Vogel J.P."/>
            <person name="Garvin D.F."/>
            <person name="Mockler T.C."/>
            <person name="Schmutz J."/>
            <person name="Rokhsar D."/>
            <person name="Bevan M.W."/>
        </authorList>
    </citation>
    <scope>NUCLEOTIDE SEQUENCE</scope>
    <source>
        <strain evidence="5">Bd21</strain>
    </source>
</reference>
<dbReference type="InterPro" id="IPR002083">
    <property type="entry name" value="MATH/TRAF_dom"/>
</dbReference>
<dbReference type="PANTHER" id="PTHR26379:SF430">
    <property type="entry name" value="MATH DOMAIN-CONTAINING PROTEIN"/>
    <property type="match status" value="1"/>
</dbReference>